<keyword evidence="1" id="KW-0145">Chemotaxis</keyword>
<accession>Q1PXN6</accession>
<dbReference type="InterPro" id="IPR050992">
    <property type="entry name" value="CheZ_family_phosphatases"/>
</dbReference>
<organism evidence="3">
    <name type="scientific">Kuenenia stuttgartiensis</name>
    <dbReference type="NCBI Taxonomy" id="174633"/>
    <lineage>
        <taxon>Bacteria</taxon>
        <taxon>Pseudomonadati</taxon>
        <taxon>Planctomycetota</taxon>
        <taxon>Candidatus Brocadiia</taxon>
        <taxon>Candidatus Brocadiales</taxon>
        <taxon>Candidatus Brocadiaceae</taxon>
        <taxon>Candidatus Kuenenia</taxon>
    </lineage>
</organism>
<evidence type="ECO:0000313" key="3">
    <source>
        <dbReference type="EMBL" id="CAJ71990.1"/>
    </source>
</evidence>
<name>Q1PXN6_KUEST</name>
<dbReference type="GO" id="GO:0006935">
    <property type="term" value="P:chemotaxis"/>
    <property type="evidence" value="ECO:0007669"/>
    <property type="project" value="UniProtKB-KW"/>
</dbReference>
<reference evidence="4 7" key="5">
    <citation type="submission" date="2020-02" db="EMBL/GenBank/DDBJ databases">
        <title>Newly sequenced genome of strain CSTR1 showed variability in Candidatus Kuenenia stuttgartiensis genomes.</title>
        <authorList>
            <person name="Ding C."/>
            <person name="Adrian L."/>
        </authorList>
    </citation>
    <scope>NUCLEOTIDE SEQUENCE [LARGE SCALE GENOMIC DNA]</scope>
    <source>
        <strain evidence="4 7">CSTR1</strain>
    </source>
</reference>
<evidence type="ECO:0000256" key="1">
    <source>
        <dbReference type="ARBA" id="ARBA00022500"/>
    </source>
</evidence>
<dbReference type="PANTHER" id="PTHR43693">
    <property type="entry name" value="PROTEIN PHOSPHATASE CHEZ"/>
    <property type="match status" value="1"/>
</dbReference>
<evidence type="ECO:0000256" key="2">
    <source>
        <dbReference type="ARBA" id="ARBA00022801"/>
    </source>
</evidence>
<sequence length="201" mass="22482">MVISPERLRMLEVIMKLSIDNASRALSKTLRTGAKITLSKIYMADFNEATEKMNTDTREMTGIIVNFKGNFGCKMLFMLPLEGSTILTDYYLRLPVGTTKEFNTDTESVSQELGNILASHISNTLVSDFDATLLPEPPQVHNDYAGIIFSSLLLEQGIYSDQLLLVETIFEICKTEIICYLFLLPELASLGKLLDAIGERK</sequence>
<reference evidence="6" key="3">
    <citation type="submission" date="2017-10" db="EMBL/GenBank/DDBJ databases">
        <authorList>
            <person name="Frank J."/>
        </authorList>
    </citation>
    <scope>NUCLEOTIDE SEQUENCE [LARGE SCALE GENOMIC DNA]</scope>
</reference>
<dbReference type="InterPro" id="IPR028976">
    <property type="entry name" value="CheC-like_sf"/>
</dbReference>
<dbReference type="AlphaFoldDB" id="Q1PXN6"/>
<reference evidence="3" key="2">
    <citation type="submission" date="2006-01" db="EMBL/GenBank/DDBJ databases">
        <authorList>
            <person name="Genoscope"/>
        </authorList>
    </citation>
    <scope>NUCLEOTIDE SEQUENCE</scope>
</reference>
<dbReference type="GO" id="GO:0016787">
    <property type="term" value="F:hydrolase activity"/>
    <property type="evidence" value="ECO:0007669"/>
    <property type="project" value="UniProtKB-KW"/>
</dbReference>
<dbReference type="EMBL" id="CT573073">
    <property type="protein sequence ID" value="CAJ71990.1"/>
    <property type="molecule type" value="Genomic_DNA"/>
</dbReference>
<reference evidence="5" key="4">
    <citation type="submission" date="2017-10" db="EMBL/GenBank/DDBJ databases">
        <authorList>
            <person name="Banno H."/>
            <person name="Chua N.-H."/>
        </authorList>
    </citation>
    <scope>NUCLEOTIDE SEQUENCE [LARGE SCALE GENOMIC DNA]</scope>
    <source>
        <strain evidence="5">Kuenenia_mbr1_ru-nijmegen</strain>
    </source>
</reference>
<keyword evidence="2 4" id="KW-0378">Hydrolase</keyword>
<evidence type="ECO:0000313" key="7">
    <source>
        <dbReference type="Proteomes" id="UP000501926"/>
    </source>
</evidence>
<proteinExistence type="predicted"/>
<evidence type="ECO:0000313" key="6">
    <source>
        <dbReference type="Proteomes" id="UP000221734"/>
    </source>
</evidence>
<keyword evidence="6" id="KW-1185">Reference proteome</keyword>
<dbReference type="EMBL" id="CP049055">
    <property type="protein sequence ID" value="QII13524.1"/>
    <property type="molecule type" value="Genomic_DNA"/>
</dbReference>
<gene>
    <name evidence="4" type="primary">cheC</name>
    <name evidence="5" type="synonym">cheC_2</name>
    <name evidence="4" type="ORF">KsCSTR_41450</name>
    <name evidence="5" type="ORF">KSMBR1_2986</name>
    <name evidence="3" type="ORF">kustc1245</name>
</gene>
<dbReference type="CDD" id="cd17905">
    <property type="entry name" value="CheC-like"/>
    <property type="match status" value="1"/>
</dbReference>
<dbReference type="KEGG" id="kst:KSMBR1_2986"/>
<dbReference type="PANTHER" id="PTHR43693:SF1">
    <property type="entry name" value="PROTEIN PHOSPHATASE CHEZ"/>
    <property type="match status" value="1"/>
</dbReference>
<reference evidence="3" key="1">
    <citation type="journal article" date="2006" name="Nature">
        <title>Deciphering the evolution and metabolism of an anammox bacterium from a community genome.</title>
        <authorList>
            <person name="Strous M."/>
            <person name="Pelletier E."/>
            <person name="Mangenot S."/>
            <person name="Rattei T."/>
            <person name="Lehner A."/>
            <person name="Taylor M.W."/>
            <person name="Horn M."/>
            <person name="Daims H."/>
            <person name="Bartol-Mavel D."/>
            <person name="Wincker P."/>
            <person name="Barbe V."/>
            <person name="Fonknechten N."/>
            <person name="Vallenet D."/>
            <person name="Segurens B."/>
            <person name="Schenowitz-Truong C."/>
            <person name="Medigue C."/>
            <person name="Collingro A."/>
            <person name="Snel B."/>
            <person name="Dutilh B.E."/>
            <person name="OpDenCamp H.J.M."/>
            <person name="vanDerDrift C."/>
            <person name="Cirpus I."/>
            <person name="vanDePas-Schoonen K.T."/>
            <person name="Harhangi H.R."/>
            <person name="vanNiftrik L."/>
            <person name="Schmid M."/>
            <person name="Keltjens J."/>
            <person name="vanDeVossenberg J."/>
            <person name="Kartal B."/>
            <person name="Meier H."/>
            <person name="Frishman D."/>
            <person name="Huynen M.A."/>
            <person name="Mewes H."/>
            <person name="Weissenbach J."/>
            <person name="Jetten M.S.M."/>
            <person name="Wagner M."/>
            <person name="LePaslier D."/>
        </authorList>
    </citation>
    <scope>NUCLEOTIDE SEQUENCE</scope>
</reference>
<dbReference type="SUPFAM" id="SSF103039">
    <property type="entry name" value="CheC-like"/>
    <property type="match status" value="1"/>
</dbReference>
<dbReference type="EMBL" id="LT934425">
    <property type="protein sequence ID" value="SOH05465.1"/>
    <property type="molecule type" value="Genomic_DNA"/>
</dbReference>
<dbReference type="Proteomes" id="UP000501926">
    <property type="component" value="Chromosome"/>
</dbReference>
<evidence type="ECO:0000313" key="5">
    <source>
        <dbReference type="EMBL" id="SOH05465.1"/>
    </source>
</evidence>
<dbReference type="Proteomes" id="UP000221734">
    <property type="component" value="Chromosome Kuenenia_stuttgartiensis_MBR1"/>
</dbReference>
<dbReference type="EC" id="3.-.-.-" evidence="4"/>
<dbReference type="Gene3D" id="3.40.1550.10">
    <property type="entry name" value="CheC-like"/>
    <property type="match status" value="1"/>
</dbReference>
<evidence type="ECO:0000313" key="4">
    <source>
        <dbReference type="EMBL" id="QII13524.1"/>
    </source>
</evidence>
<protein>
    <submittedName>
        <fullName evidence="4">CheY-P phosphatase CheC</fullName>
        <ecNumber evidence="4">3.-.-.-</ecNumber>
    </submittedName>
</protein>